<feature type="domain" description="Peptidase S8/S53" evidence="8">
    <location>
        <begin position="387"/>
        <end position="673"/>
    </location>
</feature>
<organism evidence="10 11">
    <name type="scientific">Diatrype stigma</name>
    <dbReference type="NCBI Taxonomy" id="117547"/>
    <lineage>
        <taxon>Eukaryota</taxon>
        <taxon>Fungi</taxon>
        <taxon>Dikarya</taxon>
        <taxon>Ascomycota</taxon>
        <taxon>Pezizomycotina</taxon>
        <taxon>Sordariomycetes</taxon>
        <taxon>Xylariomycetidae</taxon>
        <taxon>Xylariales</taxon>
        <taxon>Diatrypaceae</taxon>
        <taxon>Diatrype</taxon>
    </lineage>
</organism>
<protein>
    <recommendedName>
        <fullName evidence="12">Methyltransferase domain-containing protein</fullName>
    </recommendedName>
</protein>
<dbReference type="InterPro" id="IPR029063">
    <property type="entry name" value="SAM-dependent_MTases_sf"/>
</dbReference>
<evidence type="ECO:0000256" key="6">
    <source>
        <dbReference type="PROSITE-ProRule" id="PRU01240"/>
    </source>
</evidence>
<dbReference type="Gene3D" id="3.40.50.200">
    <property type="entry name" value="Peptidase S8/S53 domain"/>
    <property type="match status" value="1"/>
</dbReference>
<dbReference type="GO" id="GO:0006508">
    <property type="term" value="P:proteolysis"/>
    <property type="evidence" value="ECO:0007669"/>
    <property type="project" value="UniProtKB-KW"/>
</dbReference>
<dbReference type="InterPro" id="IPR050131">
    <property type="entry name" value="Peptidase_S8_subtilisin-like"/>
</dbReference>
<dbReference type="PRINTS" id="PR00723">
    <property type="entry name" value="SUBTILISIN"/>
</dbReference>
<evidence type="ECO:0008006" key="12">
    <source>
        <dbReference type="Google" id="ProtNLM"/>
    </source>
</evidence>
<dbReference type="InterPro" id="IPR015500">
    <property type="entry name" value="Peptidase_S8_subtilisin-rel"/>
</dbReference>
<keyword evidence="4 6" id="KW-0720">Serine protease</keyword>
<comment type="caution">
    <text evidence="10">The sequence shown here is derived from an EMBL/GenBank/DDBJ whole genome shotgun (WGS) entry which is preliminary data.</text>
</comment>
<dbReference type="InterPro" id="IPR023828">
    <property type="entry name" value="Peptidase_S8_Ser-AS"/>
</dbReference>
<evidence type="ECO:0000259" key="8">
    <source>
        <dbReference type="Pfam" id="PF00082"/>
    </source>
</evidence>
<dbReference type="Pfam" id="PF13847">
    <property type="entry name" value="Methyltransf_31"/>
    <property type="match status" value="1"/>
</dbReference>
<dbReference type="EMBL" id="JAKJXP020000102">
    <property type="protein sequence ID" value="KAK7746101.1"/>
    <property type="molecule type" value="Genomic_DNA"/>
</dbReference>
<evidence type="ECO:0000256" key="5">
    <source>
        <dbReference type="PIRSR" id="PIRSR615500-1"/>
    </source>
</evidence>
<evidence type="ECO:0000256" key="4">
    <source>
        <dbReference type="ARBA" id="ARBA00022825"/>
    </source>
</evidence>
<feature type="compositionally biased region" description="Low complexity" evidence="7">
    <location>
        <begin position="317"/>
        <end position="326"/>
    </location>
</feature>
<evidence type="ECO:0000313" key="10">
    <source>
        <dbReference type="EMBL" id="KAK7746101.1"/>
    </source>
</evidence>
<feature type="region of interest" description="Disordered" evidence="7">
    <location>
        <begin position="265"/>
        <end position="351"/>
    </location>
</feature>
<evidence type="ECO:0000256" key="3">
    <source>
        <dbReference type="ARBA" id="ARBA00022801"/>
    </source>
</evidence>
<dbReference type="InterPro" id="IPR000209">
    <property type="entry name" value="Peptidase_S8/S53_dom"/>
</dbReference>
<reference evidence="10 11" key="1">
    <citation type="submission" date="2024-02" db="EMBL/GenBank/DDBJ databases">
        <title>De novo assembly and annotation of 12 fungi associated with fruit tree decline syndrome in Ontario, Canada.</title>
        <authorList>
            <person name="Sulman M."/>
            <person name="Ellouze W."/>
            <person name="Ilyukhin E."/>
        </authorList>
    </citation>
    <scope>NUCLEOTIDE SEQUENCE [LARGE SCALE GENOMIC DNA]</scope>
    <source>
        <strain evidence="10 11">M11/M66-122</strain>
    </source>
</reference>
<dbReference type="InterPro" id="IPR036852">
    <property type="entry name" value="Peptidase_S8/S53_dom_sf"/>
</dbReference>
<dbReference type="CDD" id="cd02440">
    <property type="entry name" value="AdoMet_MTases"/>
    <property type="match status" value="1"/>
</dbReference>
<evidence type="ECO:0000256" key="2">
    <source>
        <dbReference type="ARBA" id="ARBA00022670"/>
    </source>
</evidence>
<dbReference type="AlphaFoldDB" id="A0AAN9UFQ1"/>
<proteinExistence type="inferred from homology"/>
<dbReference type="GO" id="GO:0004252">
    <property type="term" value="F:serine-type endopeptidase activity"/>
    <property type="evidence" value="ECO:0007669"/>
    <property type="project" value="UniProtKB-UniRule"/>
</dbReference>
<dbReference type="Gene3D" id="3.40.50.150">
    <property type="entry name" value="Vaccinia Virus protein VP39"/>
    <property type="match status" value="1"/>
</dbReference>
<dbReference type="PROSITE" id="PS00138">
    <property type="entry name" value="SUBTILASE_SER"/>
    <property type="match status" value="1"/>
</dbReference>
<feature type="active site" description="Charge relay system" evidence="5 6">
    <location>
        <position position="656"/>
    </location>
</feature>
<gene>
    <name evidence="10" type="ORF">SLS62_009561</name>
</gene>
<feature type="active site" description="Charge relay system" evidence="5 6">
    <location>
        <position position="442"/>
    </location>
</feature>
<name>A0AAN9UFQ1_9PEZI</name>
<dbReference type="Proteomes" id="UP001320420">
    <property type="component" value="Unassembled WGS sequence"/>
</dbReference>
<dbReference type="InterPro" id="IPR025714">
    <property type="entry name" value="Methyltranfer_dom"/>
</dbReference>
<dbReference type="PANTHER" id="PTHR43806">
    <property type="entry name" value="PEPTIDASE S8"/>
    <property type="match status" value="1"/>
</dbReference>
<comment type="similarity">
    <text evidence="1 6">Belongs to the peptidase S8 family.</text>
</comment>
<evidence type="ECO:0000256" key="1">
    <source>
        <dbReference type="ARBA" id="ARBA00011073"/>
    </source>
</evidence>
<evidence type="ECO:0000313" key="11">
    <source>
        <dbReference type="Proteomes" id="UP001320420"/>
    </source>
</evidence>
<dbReference type="Pfam" id="PF00082">
    <property type="entry name" value="Peptidase_S8"/>
    <property type="match status" value="1"/>
</dbReference>
<feature type="domain" description="Methyltransferase" evidence="9">
    <location>
        <begin position="47"/>
        <end position="162"/>
    </location>
</feature>
<evidence type="ECO:0000256" key="7">
    <source>
        <dbReference type="SAM" id="MobiDB-lite"/>
    </source>
</evidence>
<dbReference type="CDD" id="cd00306">
    <property type="entry name" value="Peptidases_S8_S53"/>
    <property type="match status" value="1"/>
</dbReference>
<dbReference type="SUPFAM" id="SSF53335">
    <property type="entry name" value="S-adenosyl-L-methionine-dependent methyltransferases"/>
    <property type="match status" value="1"/>
</dbReference>
<keyword evidence="2 6" id="KW-0645">Protease</keyword>
<sequence length="768" mass="82219">MAEQKDHWSSEASYKLLRDGGIMAYQNAASFVPKLAVKIMQWLDPQKDDVILDIGCGDGVLDLQIHEVLAQGSGRIHGTDASPAMIEAASKAAKDAGASKCTFEVNDALDLAHTPHLQGGTFTKAFSNAAMHWILRAPPARQAEFFAGVRGALAPGGTFAFEMGGLGNVAEMRAALLMAVARRVGLGRARECDPWFFPDEAWVADVLERSGAGGGWKIERVEREYRPTPADEGGVEGWVRLMGARFFEAVEDEVQREECVSEVVDVLEPENGGGNYEKTPEPNTQEIKLSPLGTHQKEKPLDDHIREHRSKTPEPHSVTYSSTSESSRPRRNSLPGVPSRKPGPPLAGALFDALEGSPSQGSERWFRDLRTKTHALLAPLQAGTFKRVKIAVLDTGIDLEQINLWDRDRVSCAAKGENPRIKKMKDFLDPDKTNNCRDLDGHGTHCIGVIRRVAPEADIYVARVAANRQEGPNVKAVIEAIEYAQSHWTVDIISLSFGFEAWITPLEDAIRAAINSSRTLVLAATSNYGTSAPMAFPANMPDVISLHAADHGGRAAGTNPAVVYGKNLTILGVDVVSAWISQPPPAPVPTLPPDLFTAATLKPDSLAELAEALATMVKSNAKATTNNDTAAAAAAATTTTTTDAISATTRAMTGTSVATPVAAGVAALVLEFAGQRDPGGDPETDRVLRTLGPFLRRQHGMHSVFRAMAVPTGANEFLNIVPWRVLRAESGAGGPGDGGDEDSEGLGRKVVAFELRGIVKNAFGQLVE</sequence>
<dbReference type="PROSITE" id="PS51892">
    <property type="entry name" value="SUBTILASE"/>
    <property type="match status" value="1"/>
</dbReference>
<dbReference type="SUPFAM" id="SSF52743">
    <property type="entry name" value="Subtilisin-like"/>
    <property type="match status" value="1"/>
</dbReference>
<accession>A0AAN9UFQ1</accession>
<feature type="compositionally biased region" description="Basic and acidic residues" evidence="7">
    <location>
        <begin position="295"/>
        <end position="314"/>
    </location>
</feature>
<keyword evidence="11" id="KW-1185">Reference proteome</keyword>
<dbReference type="PANTHER" id="PTHR43806:SF11">
    <property type="entry name" value="CEREVISIN-RELATED"/>
    <property type="match status" value="1"/>
</dbReference>
<evidence type="ECO:0000259" key="9">
    <source>
        <dbReference type="Pfam" id="PF13847"/>
    </source>
</evidence>
<feature type="active site" description="Charge relay system" evidence="5 6">
    <location>
        <position position="394"/>
    </location>
</feature>
<keyword evidence="3 6" id="KW-0378">Hydrolase</keyword>